<evidence type="ECO:0000313" key="1">
    <source>
        <dbReference type="EMBL" id="KKM69418.1"/>
    </source>
</evidence>
<protein>
    <submittedName>
        <fullName evidence="1">Uncharacterized protein</fullName>
    </submittedName>
</protein>
<sequence>MDETLYVKYRAILSPLEDGHESAQYATGRFILGPEFFIGASGDIAHCLHWIKEFVSHGKKILNIDKKAYTFIKPKENKNENN</sequence>
<name>A0A0F9JIL6_9ZZZZ</name>
<accession>A0A0F9JIL6</accession>
<dbReference type="AlphaFoldDB" id="A0A0F9JIL6"/>
<organism evidence="1">
    <name type="scientific">marine sediment metagenome</name>
    <dbReference type="NCBI Taxonomy" id="412755"/>
    <lineage>
        <taxon>unclassified sequences</taxon>
        <taxon>metagenomes</taxon>
        <taxon>ecological metagenomes</taxon>
    </lineage>
</organism>
<proteinExistence type="predicted"/>
<reference evidence="1" key="1">
    <citation type="journal article" date="2015" name="Nature">
        <title>Complex archaea that bridge the gap between prokaryotes and eukaryotes.</title>
        <authorList>
            <person name="Spang A."/>
            <person name="Saw J.H."/>
            <person name="Jorgensen S.L."/>
            <person name="Zaremba-Niedzwiedzka K."/>
            <person name="Martijn J."/>
            <person name="Lind A.E."/>
            <person name="van Eijk R."/>
            <person name="Schleper C."/>
            <person name="Guy L."/>
            <person name="Ettema T.J."/>
        </authorList>
    </citation>
    <scope>NUCLEOTIDE SEQUENCE</scope>
</reference>
<dbReference type="EMBL" id="LAZR01009996">
    <property type="protein sequence ID" value="KKM69418.1"/>
    <property type="molecule type" value="Genomic_DNA"/>
</dbReference>
<gene>
    <name evidence="1" type="ORF">LCGC14_1450940</name>
</gene>
<comment type="caution">
    <text evidence="1">The sequence shown here is derived from an EMBL/GenBank/DDBJ whole genome shotgun (WGS) entry which is preliminary data.</text>
</comment>